<dbReference type="PANTHER" id="PTHR10887:SF530">
    <property type="entry name" value="SUPERFAMILY I DNA HELICASES"/>
    <property type="match status" value="1"/>
</dbReference>
<dbReference type="InterPro" id="IPR025103">
    <property type="entry name" value="DUF4011"/>
</dbReference>
<dbReference type="InterPro" id="IPR027417">
    <property type="entry name" value="P-loop_NTPase"/>
</dbReference>
<protein>
    <submittedName>
        <fullName evidence="2">DUF4011 domain-containing protein</fullName>
    </submittedName>
</protein>
<feature type="non-terminal residue" evidence="2">
    <location>
        <position position="1333"/>
    </location>
</feature>
<evidence type="ECO:0000313" key="2">
    <source>
        <dbReference type="EMBL" id="KAA4025394.1"/>
    </source>
</evidence>
<dbReference type="Pfam" id="PF13195">
    <property type="entry name" value="DUF4011"/>
    <property type="match status" value="1"/>
</dbReference>
<dbReference type="PANTHER" id="PTHR10887">
    <property type="entry name" value="DNA2/NAM7 HELICASE FAMILY"/>
    <property type="match status" value="1"/>
</dbReference>
<evidence type="ECO:0000259" key="1">
    <source>
        <dbReference type="Pfam" id="PF13086"/>
    </source>
</evidence>
<reference evidence="2" key="1">
    <citation type="journal article" date="2019" name="Nat. Med.">
        <title>A library of human gut bacterial isolates paired with longitudinal multiomics data enables mechanistic microbiome research.</title>
        <authorList>
            <person name="Poyet M."/>
            <person name="Groussin M."/>
            <person name="Gibbons S.M."/>
            <person name="Avila-Pacheco J."/>
            <person name="Jiang X."/>
            <person name="Kearney S.M."/>
            <person name="Perrotta A.R."/>
            <person name="Berdy B."/>
            <person name="Zhao S."/>
            <person name="Lieberman T.D."/>
            <person name="Swanson P.K."/>
            <person name="Smith M."/>
            <person name="Roesemann S."/>
            <person name="Alexander J.E."/>
            <person name="Rich S.A."/>
            <person name="Livny J."/>
            <person name="Vlamakis H."/>
            <person name="Clish C."/>
            <person name="Bullock K."/>
            <person name="Deik A."/>
            <person name="Scott J."/>
            <person name="Pierce K.A."/>
            <person name="Xavier R.J."/>
            <person name="Alm E.J."/>
        </authorList>
    </citation>
    <scope>NUCLEOTIDE SEQUENCE</scope>
    <source>
        <strain evidence="2">BIOML-A147</strain>
    </source>
</reference>
<accession>A0A641S173</accession>
<dbReference type="Pfam" id="PF13086">
    <property type="entry name" value="AAA_11"/>
    <property type="match status" value="1"/>
</dbReference>
<gene>
    <name evidence="2" type="ORF">F3D60_21235</name>
</gene>
<organism evidence="2">
    <name type="scientific">Bacteroides ovatus</name>
    <dbReference type="NCBI Taxonomy" id="28116"/>
    <lineage>
        <taxon>Bacteria</taxon>
        <taxon>Pseudomonadati</taxon>
        <taxon>Bacteroidota</taxon>
        <taxon>Bacteroidia</taxon>
        <taxon>Bacteroidales</taxon>
        <taxon>Bacteroidaceae</taxon>
        <taxon>Bacteroides</taxon>
    </lineage>
</organism>
<comment type="caution">
    <text evidence="2">The sequence shown here is derived from an EMBL/GenBank/DDBJ whole genome shotgun (WGS) entry which is preliminary data.</text>
</comment>
<dbReference type="Gene3D" id="3.10.620.30">
    <property type="match status" value="1"/>
</dbReference>
<dbReference type="EMBL" id="VWKO01000194">
    <property type="protein sequence ID" value="KAA4025394.1"/>
    <property type="molecule type" value="Genomic_DNA"/>
</dbReference>
<sequence>MDERLDKVKVQCDYLPLINFAIQQNGASIIHQLSIENTTPAPLKDIQVQITTEPTFGNAAPIAVAQIPPNEAICLSSFNLTLSANYFTQLTERLSGNLKIEITSEVESVFCQTYPIDILAYDQWGGLNVLPEMLAAFITPNHTAIVPIIKRAASILGQWTDNPSLDEYQSRTPDRVRKQMAAIYTAITEQQIIYSTIPASFEEYGQRVRLADSVMAQKLGTCLDMALLYASCLEAIGLNALIIITQGHAFAGAWLVPETFPDPTIDDVSLLTKRTAEGIYDITLVETTCMNMGHSSDFDDAVKKANGKLTDGNSFILAIDVKRARHSGIRPIPQRILHGQVWEVEEKETDIQKSAVHATPQSINPYDLSGNETQTVITKQLLWERRLLDLSLRNNLLNIRITKNTLQLIPANLSCLEDALADGEEFRILHRPADWESPAMDFGIYSSIPESDPMVGFINSELSQKRLRFYLPENDLGKALTHLYRSSRTSIEENGANTLYLALGLLKWYETPSSERPRYAPILLLPVEIIRKSAAKGYVIRSREEETMMNITLLEMLRQNFGITISGLDPLPTDESGVNVKLIYSIIRNSIKNQRKWDVEEQAILGIFSFNKFIMWNDIHNNANKLVQNKIVSSLINGKIEWEAATEEIDATDMDKQVSPADIVLPIIADSSQLEAIYEAVHDKTFILHGPPGTGKSQTITNIIANALYKGKRVLFVAEKMAALSVVQNRLAAIGLAPFCLEIHSNKTKKSAVISQLKETTEIIRQTPPEEFRKEAERLLNLRAELNQYIEALHKEYPFGVSLYDAIIHYQSVDVESCFDIPQAYLDTLDKDTFAQWEDAIELLVRTANACGHPYQHPLTGISITEYSSAVKEESSLLLTGFIDLLTTIRQKLDVFSILLKDTDIHPTRKDFQTIAHIIRRILDIPELTPGLLTLPLLNETLNEYREVVVHGRKRDEQRKEIETGFTQEILSINAKQMLAEWNRVSGQWFLPRYFGQRKIRKAINIYALKTIETEDIKPLLHRIIRYQEEAEAVRKYIGQLPSLFGRPGKNEDWNTIEQIIDDMASLHSHLLNYAKDIAKVSQIKQNLSAQLTEGIQTFRDIHAHSFNELYQLADTLTATEKKLSGMLGISIEELYTDSADWITIALSKARTWKENLDKLKDWYQWLQAYQTLHSLGIGFIATEYKEKNIPTGQLTDSFRKSFYQAAIRYIIAKEPTLELFNGKIFNDIIAKYKQISAKFEETTQRELFARLASNIPSFTHEAIQSSEVGILQKNIRNNARGISIRKLFDQIPTLLSRMCPCMLMSPLSVAQFIDTDADKFDLIVFDEASQMP</sequence>
<dbReference type="InterPro" id="IPR041677">
    <property type="entry name" value="DNA2/NAM7_AAA_11"/>
</dbReference>
<dbReference type="GO" id="GO:0004386">
    <property type="term" value="F:helicase activity"/>
    <property type="evidence" value="ECO:0007669"/>
    <property type="project" value="InterPro"/>
</dbReference>
<dbReference type="SUPFAM" id="SSF52540">
    <property type="entry name" value="P-loop containing nucleoside triphosphate hydrolases"/>
    <property type="match status" value="1"/>
</dbReference>
<dbReference type="InterPro" id="IPR045055">
    <property type="entry name" value="DNA2/NAM7-like"/>
</dbReference>
<name>A0A641S173_BACOV</name>
<proteinExistence type="predicted"/>
<dbReference type="Gene3D" id="3.40.50.300">
    <property type="entry name" value="P-loop containing nucleotide triphosphate hydrolases"/>
    <property type="match status" value="1"/>
</dbReference>
<feature type="domain" description="DNA2/NAM7 helicase helicase" evidence="1">
    <location>
        <begin position="670"/>
        <end position="741"/>
    </location>
</feature>